<dbReference type="RefSeq" id="WP_264400168.1">
    <property type="nucleotide sequence ID" value="NZ_CP062152.1"/>
</dbReference>
<gene>
    <name evidence="1" type="ORF">M5598_26900</name>
</gene>
<dbReference type="AlphaFoldDB" id="A0AA46UPM4"/>
<dbReference type="EMBL" id="CP097357">
    <property type="protein sequence ID" value="UYV29608.1"/>
    <property type="molecule type" value="Genomic_DNA"/>
</dbReference>
<reference evidence="1" key="1">
    <citation type="submission" date="2022-05" db="EMBL/GenBank/DDBJ databases">
        <title>Megaplasmid of Vibrio parahaemolyticus.</title>
        <authorList>
            <person name="Strauch E."/>
            <person name="Borowiak M."/>
        </authorList>
    </citation>
    <scope>NUCLEOTIDE SEQUENCE</scope>
    <source>
        <strain evidence="1">16-VB00198</strain>
        <plasmid evidence="1">pVP-16-VB00198-1</plasmid>
    </source>
</reference>
<name>A0AA46UPM4_VIBPH</name>
<geneLocation type="plasmid" evidence="1 2">
    <name>pVP-16-VB00198-1</name>
</geneLocation>
<protein>
    <submittedName>
        <fullName evidence="1">Uncharacterized protein</fullName>
    </submittedName>
</protein>
<evidence type="ECO:0000313" key="1">
    <source>
        <dbReference type="EMBL" id="UYV29608.1"/>
    </source>
</evidence>
<organism evidence="1 2">
    <name type="scientific">Vibrio parahaemolyticus</name>
    <dbReference type="NCBI Taxonomy" id="670"/>
    <lineage>
        <taxon>Bacteria</taxon>
        <taxon>Pseudomonadati</taxon>
        <taxon>Pseudomonadota</taxon>
        <taxon>Gammaproteobacteria</taxon>
        <taxon>Vibrionales</taxon>
        <taxon>Vibrionaceae</taxon>
        <taxon>Vibrio</taxon>
    </lineage>
</organism>
<accession>A0AA46UPM4</accession>
<sequence length="52" mass="5949">MLQRKCCNCATIMYVQSDFCSEKCSEEFDAYMKSEMGCSDTQEQAESNEEVS</sequence>
<evidence type="ECO:0000313" key="2">
    <source>
        <dbReference type="Proteomes" id="UP001163036"/>
    </source>
</evidence>
<dbReference type="Proteomes" id="UP001163036">
    <property type="component" value="Plasmid pVP-16-VB00198-1"/>
</dbReference>
<keyword evidence="1" id="KW-0614">Plasmid</keyword>
<proteinExistence type="predicted"/>